<dbReference type="RefSeq" id="WP_216520450.1">
    <property type="nucleotide sequence ID" value="NZ_JAHLPM010000011.1"/>
</dbReference>
<sequence>MIGVSIYPGMDSSIEEILDYMNKAYSLGIKTLFTSAHIPEVKENFLKDFKKVLEESSRLGFTSIVDISKNYFDELDMRKYKIDYLRLDFGFTIEETAKISKEYDFGISVNATTLTEEEISEFIKYGGNVEKINACHNYYPRKDTGVSEELFIEKNKFLKKFGVKTLAFVPSQYRRRGPMYEGLPTLEKHRYLNSMISAQHLMNLGIDYVIVGDEMASDEELKNLSALKKDTILLPIKLLNNLTEVELDLINRSHTNRMDPGEYVIRSQESRLIKKGKIIQNNIVNRRKYYLTIDNELYGRYEGELQILKKDFEADNRVNVIGDCSEGSILIDNLKPGDKFKFHILED</sequence>
<dbReference type="InterPro" id="IPR043797">
    <property type="entry name" value="MupG_N"/>
</dbReference>
<evidence type="ECO:0000313" key="4">
    <source>
        <dbReference type="Proteomes" id="UP000749471"/>
    </source>
</evidence>
<feature type="domain" description="6-phospho-N-acetylmuramidase C-terminal" evidence="1">
    <location>
        <begin position="233"/>
        <end position="343"/>
    </location>
</feature>
<feature type="domain" description="6-phospho-N-acetylmuramidase N-terminal" evidence="2">
    <location>
        <begin position="2"/>
        <end position="225"/>
    </location>
</feature>
<protein>
    <submittedName>
        <fullName evidence="3">DUF871 family protein</fullName>
    </submittedName>
</protein>
<evidence type="ECO:0000259" key="2">
    <source>
        <dbReference type="Pfam" id="PF19200"/>
    </source>
</evidence>
<dbReference type="EMBL" id="JAHLPM010000011">
    <property type="protein sequence ID" value="MBU5438937.1"/>
    <property type="molecule type" value="Genomic_DNA"/>
</dbReference>
<name>A0ABS6E7R0_9FIRM</name>
<evidence type="ECO:0000259" key="1">
    <source>
        <dbReference type="Pfam" id="PF05913"/>
    </source>
</evidence>
<keyword evidence="4" id="KW-1185">Reference proteome</keyword>
<dbReference type="Pfam" id="PF05913">
    <property type="entry name" value="MupG_C"/>
    <property type="match status" value="1"/>
</dbReference>
<dbReference type="PANTHER" id="PTHR38435:SF2">
    <property type="entry name" value="DUF871 DOMAIN-CONTAINING PROTEIN"/>
    <property type="match status" value="1"/>
</dbReference>
<dbReference type="InterPro" id="IPR043894">
    <property type="entry name" value="MupG_C"/>
</dbReference>
<gene>
    <name evidence="3" type="ORF">KQI42_12995</name>
</gene>
<reference evidence="3 4" key="1">
    <citation type="submission" date="2021-06" db="EMBL/GenBank/DDBJ databases">
        <authorList>
            <person name="Sun Q."/>
            <person name="Li D."/>
        </authorList>
    </citation>
    <scope>NUCLEOTIDE SEQUENCE [LARGE SCALE GENOMIC DNA]</scope>
    <source>
        <strain evidence="3 4">MSJ-40</strain>
    </source>
</reference>
<dbReference type="Proteomes" id="UP000749471">
    <property type="component" value="Unassembled WGS sequence"/>
</dbReference>
<evidence type="ECO:0000313" key="3">
    <source>
        <dbReference type="EMBL" id="MBU5438937.1"/>
    </source>
</evidence>
<dbReference type="Pfam" id="PF19200">
    <property type="entry name" value="MupG_N"/>
    <property type="match status" value="1"/>
</dbReference>
<dbReference type="InterPro" id="IPR008589">
    <property type="entry name" value="MupG"/>
</dbReference>
<proteinExistence type="predicted"/>
<accession>A0ABS6E7R0</accession>
<organism evidence="3 4">
    <name type="scientific">Tissierella simiarum</name>
    <dbReference type="NCBI Taxonomy" id="2841534"/>
    <lineage>
        <taxon>Bacteria</taxon>
        <taxon>Bacillati</taxon>
        <taxon>Bacillota</taxon>
        <taxon>Tissierellia</taxon>
        <taxon>Tissierellales</taxon>
        <taxon>Tissierellaceae</taxon>
        <taxon>Tissierella</taxon>
    </lineage>
</organism>
<dbReference type="PANTHER" id="PTHR38435">
    <property type="match status" value="1"/>
</dbReference>
<comment type="caution">
    <text evidence="3">The sequence shown here is derived from an EMBL/GenBank/DDBJ whole genome shotgun (WGS) entry which is preliminary data.</text>
</comment>